<gene>
    <name evidence="2" type="ORF">J8273_6043</name>
</gene>
<evidence type="ECO:0000256" key="1">
    <source>
        <dbReference type="SAM" id="MobiDB-lite"/>
    </source>
</evidence>
<name>A0A8J6E8Y7_9EUKA</name>
<reference evidence="2" key="1">
    <citation type="submission" date="2021-05" db="EMBL/GenBank/DDBJ databases">
        <title>A free-living protist that lacks canonical eukaryotic 1 DNA replication and segregation systems.</title>
        <authorList>
            <person name="Salas-Leiva D.E."/>
            <person name="Tromer E.C."/>
            <person name="Curtis B.A."/>
            <person name="Jerlstrom-Hultqvist J."/>
            <person name="Kolisko M."/>
            <person name="Yi Z."/>
            <person name="Salas-Leiva J.S."/>
            <person name="Gallot-Lavallee L."/>
            <person name="Kops G.J.P.L."/>
            <person name="Archibald J.M."/>
            <person name="Simpson A.G.B."/>
            <person name="Roger A.J."/>
        </authorList>
    </citation>
    <scope>NUCLEOTIDE SEQUENCE</scope>
    <source>
        <strain evidence="2">BICM</strain>
    </source>
</reference>
<feature type="region of interest" description="Disordered" evidence="1">
    <location>
        <begin position="245"/>
        <end position="286"/>
    </location>
</feature>
<proteinExistence type="predicted"/>
<evidence type="ECO:0000313" key="2">
    <source>
        <dbReference type="EMBL" id="KAG9392575.1"/>
    </source>
</evidence>
<feature type="compositionally biased region" description="Acidic residues" evidence="1">
    <location>
        <begin position="277"/>
        <end position="286"/>
    </location>
</feature>
<feature type="compositionally biased region" description="Low complexity" evidence="1">
    <location>
        <begin position="69"/>
        <end position="93"/>
    </location>
</feature>
<evidence type="ECO:0000313" key="3">
    <source>
        <dbReference type="Proteomes" id="UP000717585"/>
    </source>
</evidence>
<dbReference type="AlphaFoldDB" id="A0A8J6E8Y7"/>
<sequence>MRLGMVPGGLPDESDSESEIEEEVQVESAEAEPFVTVETEPEQTRTASEQAEADPLVTVSGVGVGSGLGSCSDVSSSSSASSRLSSSGSVSVSNPADTAHGAGVPPMLPELALPQSPIAPADITQTLSRWTGTMRDIARAANTTLVRRVTLDSNSALIAVVSPHMVRLELRHGDSAIGQLAGPELRPRFNFPFQLASGPCDIRREKEKELIKQEIEANGEVFNEEAYDAQAPTNRIERRHFEEAWAMPASPTPSSRSGDAFRFAEDNPMTGQRAAALDDDGDDFYN</sequence>
<feature type="region of interest" description="Disordered" evidence="1">
    <location>
        <begin position="1"/>
        <end position="113"/>
    </location>
</feature>
<dbReference type="Proteomes" id="UP000717585">
    <property type="component" value="Unassembled WGS sequence"/>
</dbReference>
<keyword evidence="3" id="KW-1185">Reference proteome</keyword>
<accession>A0A8J6E8Y7</accession>
<comment type="caution">
    <text evidence="2">The sequence shown here is derived from an EMBL/GenBank/DDBJ whole genome shotgun (WGS) entry which is preliminary data.</text>
</comment>
<dbReference type="EMBL" id="JAHDYR010000036">
    <property type="protein sequence ID" value="KAG9392575.1"/>
    <property type="molecule type" value="Genomic_DNA"/>
</dbReference>
<feature type="compositionally biased region" description="Acidic residues" evidence="1">
    <location>
        <begin position="12"/>
        <end position="25"/>
    </location>
</feature>
<organism evidence="2 3">
    <name type="scientific">Carpediemonas membranifera</name>
    <dbReference type="NCBI Taxonomy" id="201153"/>
    <lineage>
        <taxon>Eukaryota</taxon>
        <taxon>Metamonada</taxon>
        <taxon>Carpediemonas-like organisms</taxon>
        <taxon>Carpediemonas</taxon>
    </lineage>
</organism>
<protein>
    <submittedName>
        <fullName evidence="2">Uncharacterized protein</fullName>
    </submittedName>
</protein>